<evidence type="ECO:0000313" key="2">
    <source>
        <dbReference type="Proteomes" id="UP000002931"/>
    </source>
</evidence>
<evidence type="ECO:0000313" key="1">
    <source>
        <dbReference type="EMBL" id="EAQ12804.1"/>
    </source>
</evidence>
<gene>
    <name evidence="1" type="ORF">RB2654_06829</name>
</gene>
<dbReference type="EMBL" id="AAMT01000007">
    <property type="protein sequence ID" value="EAQ12804.1"/>
    <property type="molecule type" value="Genomic_DNA"/>
</dbReference>
<dbReference type="AlphaFoldDB" id="A3VG28"/>
<protein>
    <submittedName>
        <fullName evidence="1">Uncharacterized protein</fullName>
    </submittedName>
</protein>
<dbReference type="STRING" id="314271.RB2654_06829"/>
<dbReference type="RefSeq" id="WP_008329987.1">
    <property type="nucleotide sequence ID" value="NZ_CH902578.1"/>
</dbReference>
<sequence>MLGPILHANTIATCPHGGTLTILPKSPRVTVSGQPVAVLTDPGMVAGCAFTLPNGKPQPCITTRWIAASTRVTSLGQPVLINPLSALCLSAEQIPGGPPIISGSQTRVVAQ</sequence>
<dbReference type="OrthoDB" id="675629at2"/>
<dbReference type="HOGENOM" id="CLU_168334_0_0_5"/>
<proteinExistence type="predicted"/>
<dbReference type="eggNOG" id="ENOG5032RYY">
    <property type="taxonomic scope" value="Bacteria"/>
</dbReference>
<reference evidence="1 2" key="1">
    <citation type="journal article" date="2010" name="J. Bacteriol.">
        <title>Genome sequences of Pelagibaca bermudensis HTCC2601T and Maritimibacter alkaliphilus HTCC2654T, the type strains of two marine Roseobacter genera.</title>
        <authorList>
            <person name="Thrash J.C."/>
            <person name="Cho J.C."/>
            <person name="Ferriera S."/>
            <person name="Johnson J."/>
            <person name="Vergin K.L."/>
            <person name="Giovannoni S.J."/>
        </authorList>
    </citation>
    <scope>NUCLEOTIDE SEQUENCE [LARGE SCALE GENOMIC DNA]</scope>
    <source>
        <strain evidence="1 2">HTCC2654</strain>
    </source>
</reference>
<name>A3VG28_9RHOB</name>
<accession>A3VG28</accession>
<comment type="caution">
    <text evidence="1">The sequence shown here is derived from an EMBL/GenBank/DDBJ whole genome shotgun (WGS) entry which is preliminary data.</text>
</comment>
<organism evidence="1 2">
    <name type="scientific">Maritimibacter alkaliphilus HTCC2654</name>
    <dbReference type="NCBI Taxonomy" id="314271"/>
    <lineage>
        <taxon>Bacteria</taxon>
        <taxon>Pseudomonadati</taxon>
        <taxon>Pseudomonadota</taxon>
        <taxon>Alphaproteobacteria</taxon>
        <taxon>Rhodobacterales</taxon>
        <taxon>Roseobacteraceae</taxon>
        <taxon>Maritimibacter</taxon>
    </lineage>
</organism>
<keyword evidence="2" id="KW-1185">Reference proteome</keyword>
<dbReference type="Proteomes" id="UP000002931">
    <property type="component" value="Unassembled WGS sequence"/>
</dbReference>